<proteinExistence type="predicted"/>
<dbReference type="Proteomes" id="UP000738349">
    <property type="component" value="Unassembled WGS sequence"/>
</dbReference>
<name>A0A9P9EVD5_9HYPO</name>
<feature type="region of interest" description="Disordered" evidence="1">
    <location>
        <begin position="301"/>
        <end position="337"/>
    </location>
</feature>
<organism evidence="2 3">
    <name type="scientific">Dactylonectria macrodidyma</name>
    <dbReference type="NCBI Taxonomy" id="307937"/>
    <lineage>
        <taxon>Eukaryota</taxon>
        <taxon>Fungi</taxon>
        <taxon>Dikarya</taxon>
        <taxon>Ascomycota</taxon>
        <taxon>Pezizomycotina</taxon>
        <taxon>Sordariomycetes</taxon>
        <taxon>Hypocreomycetidae</taxon>
        <taxon>Hypocreales</taxon>
        <taxon>Nectriaceae</taxon>
        <taxon>Dactylonectria</taxon>
    </lineage>
</organism>
<keyword evidence="3" id="KW-1185">Reference proteome</keyword>
<evidence type="ECO:0000313" key="2">
    <source>
        <dbReference type="EMBL" id="KAH7146004.1"/>
    </source>
</evidence>
<accession>A0A9P9EVD5</accession>
<gene>
    <name evidence="2" type="ORF">EDB81DRAFT_933637</name>
</gene>
<evidence type="ECO:0008006" key="4">
    <source>
        <dbReference type="Google" id="ProtNLM"/>
    </source>
</evidence>
<protein>
    <recommendedName>
        <fullName evidence="4">Gag protein</fullName>
    </recommendedName>
</protein>
<evidence type="ECO:0000256" key="1">
    <source>
        <dbReference type="SAM" id="MobiDB-lite"/>
    </source>
</evidence>
<reference evidence="2" key="1">
    <citation type="journal article" date="2021" name="Nat. Commun.">
        <title>Genetic determinants of endophytism in the Arabidopsis root mycobiome.</title>
        <authorList>
            <person name="Mesny F."/>
            <person name="Miyauchi S."/>
            <person name="Thiergart T."/>
            <person name="Pickel B."/>
            <person name="Atanasova L."/>
            <person name="Karlsson M."/>
            <person name="Huettel B."/>
            <person name="Barry K.W."/>
            <person name="Haridas S."/>
            <person name="Chen C."/>
            <person name="Bauer D."/>
            <person name="Andreopoulos W."/>
            <person name="Pangilinan J."/>
            <person name="LaButti K."/>
            <person name="Riley R."/>
            <person name="Lipzen A."/>
            <person name="Clum A."/>
            <person name="Drula E."/>
            <person name="Henrissat B."/>
            <person name="Kohler A."/>
            <person name="Grigoriev I.V."/>
            <person name="Martin F.M."/>
            <person name="Hacquard S."/>
        </authorList>
    </citation>
    <scope>NUCLEOTIDE SEQUENCE</scope>
    <source>
        <strain evidence="2">MPI-CAGE-AT-0147</strain>
    </source>
</reference>
<dbReference type="AlphaFoldDB" id="A0A9P9EVD5"/>
<sequence length="398" mass="45965">MTTNSTTRLVTGEDWITWFKTLKTKATNENLWDYLDPTKTNKPELNIKEPVPPNIRKFRKRNAVNTRGTLADTPSTSTQSTDTIIARGDDEDPHFYEGDNIAIQAQDVEELTEKGLRTYNALWTNYEHRNKLYIQSVTKVKTIQNWVMDTIDESHSRHHCLAENSLMEWIQSIYNEFSLAADERKQKARRTYREILAEPRSKKITTYQATGDWLTRWRNAINEAQDVKLQEATEPDQWLNDLTDALRSTPMESWINAYNVTQTDQVRAGTLTVGPVTADIRRAIGSQPELLKKTRIAQGAFHSGGSQEEEGKDDHSTNARRGGSKKRPRGSIRDDRESKCPACFRRHPLVKCYYAFPEKKPEHFDLTPWIEEKVNKRIEKNEDNLADRIRKIKLEGSA</sequence>
<evidence type="ECO:0000313" key="3">
    <source>
        <dbReference type="Proteomes" id="UP000738349"/>
    </source>
</evidence>
<dbReference type="EMBL" id="JAGMUV010000008">
    <property type="protein sequence ID" value="KAH7146004.1"/>
    <property type="molecule type" value="Genomic_DNA"/>
</dbReference>
<comment type="caution">
    <text evidence="2">The sequence shown here is derived from an EMBL/GenBank/DDBJ whole genome shotgun (WGS) entry which is preliminary data.</text>
</comment>
<dbReference type="OrthoDB" id="5051687at2759"/>